<dbReference type="RefSeq" id="WP_090213048.1">
    <property type="nucleotide sequence ID" value="NZ_FOYO01000001.1"/>
</dbReference>
<feature type="region of interest" description="Disordered" evidence="1">
    <location>
        <begin position="49"/>
        <end position="73"/>
    </location>
</feature>
<evidence type="ECO:0000256" key="1">
    <source>
        <dbReference type="SAM" id="MobiDB-lite"/>
    </source>
</evidence>
<dbReference type="STRING" id="670154.SAMN04488002_0910"/>
<sequence length="132" mass="14032">MKSEANDQSKNAALTALLQKLGMTMLGANEVLAARMVSDPKDRTTLASIVDTGTSPSGAATGKRQHKPFTLASPDGVPDATNKMSVFGLQQLAQAKTITNRVDRKFIAALIGRDAASAPVARYYLENAWPTK</sequence>
<organism evidence="2 3">
    <name type="scientific">Litoreibacter janthinus</name>
    <dbReference type="NCBI Taxonomy" id="670154"/>
    <lineage>
        <taxon>Bacteria</taxon>
        <taxon>Pseudomonadati</taxon>
        <taxon>Pseudomonadota</taxon>
        <taxon>Alphaproteobacteria</taxon>
        <taxon>Rhodobacterales</taxon>
        <taxon>Roseobacteraceae</taxon>
        <taxon>Litoreibacter</taxon>
    </lineage>
</organism>
<evidence type="ECO:0000313" key="3">
    <source>
        <dbReference type="Proteomes" id="UP000199658"/>
    </source>
</evidence>
<gene>
    <name evidence="2" type="ORF">SAMN04488002_0910</name>
</gene>
<name>A0A1I6G4Z0_9RHOB</name>
<feature type="compositionally biased region" description="Polar residues" evidence="1">
    <location>
        <begin position="49"/>
        <end position="58"/>
    </location>
</feature>
<reference evidence="3" key="1">
    <citation type="submission" date="2016-10" db="EMBL/GenBank/DDBJ databases">
        <authorList>
            <person name="Varghese N."/>
            <person name="Submissions S."/>
        </authorList>
    </citation>
    <scope>NUCLEOTIDE SEQUENCE [LARGE SCALE GENOMIC DNA]</scope>
    <source>
        <strain evidence="3">DSM 26921</strain>
    </source>
</reference>
<keyword evidence="3" id="KW-1185">Reference proteome</keyword>
<dbReference type="EMBL" id="FOYO01000001">
    <property type="protein sequence ID" value="SFR37273.1"/>
    <property type="molecule type" value="Genomic_DNA"/>
</dbReference>
<dbReference type="Proteomes" id="UP000199658">
    <property type="component" value="Unassembled WGS sequence"/>
</dbReference>
<proteinExistence type="predicted"/>
<dbReference type="AlphaFoldDB" id="A0A1I6G4Z0"/>
<evidence type="ECO:0000313" key="2">
    <source>
        <dbReference type="EMBL" id="SFR37273.1"/>
    </source>
</evidence>
<protein>
    <submittedName>
        <fullName evidence="2">Uncharacterized protein</fullName>
    </submittedName>
</protein>
<accession>A0A1I6G4Z0</accession>